<feature type="binding site" evidence="14">
    <location>
        <position position="359"/>
    </location>
    <ligand>
        <name>Zn(2+)</name>
        <dbReference type="ChEBI" id="CHEBI:29105"/>
        <note>catalytic</note>
    </ligand>
</feature>
<dbReference type="SUPFAM" id="SSF55486">
    <property type="entry name" value="Metalloproteases ('zincins'), catalytic domain"/>
    <property type="match status" value="1"/>
</dbReference>
<keyword evidence="3" id="KW-0645">Protease</keyword>
<keyword evidence="13" id="KW-0245">EGF-like domain</keyword>
<dbReference type="Gene3D" id="3.40.390.10">
    <property type="entry name" value="Collagenase (Catalytic Domain)"/>
    <property type="match status" value="1"/>
</dbReference>
<evidence type="ECO:0000259" key="18">
    <source>
        <dbReference type="PROSITE" id="PS50214"/>
    </source>
</evidence>
<dbReference type="PANTHER" id="PTHR11905">
    <property type="entry name" value="ADAM A DISINTEGRIN AND METALLOPROTEASE DOMAIN"/>
    <property type="match status" value="1"/>
</dbReference>
<feature type="compositionally biased region" description="Polar residues" evidence="15">
    <location>
        <begin position="945"/>
        <end position="961"/>
    </location>
</feature>
<dbReference type="GO" id="GO:0004222">
    <property type="term" value="F:metalloendopeptidase activity"/>
    <property type="evidence" value="ECO:0007669"/>
    <property type="project" value="InterPro"/>
</dbReference>
<dbReference type="Pfam" id="PF00200">
    <property type="entry name" value="Disintegrin"/>
    <property type="match status" value="1"/>
</dbReference>
<organism evidence="20">
    <name type="scientific">Hemiscorpius lepturus</name>
    <name type="common">Scorpion</name>
    <dbReference type="NCBI Taxonomy" id="520031"/>
    <lineage>
        <taxon>Eukaryota</taxon>
        <taxon>Metazoa</taxon>
        <taxon>Ecdysozoa</taxon>
        <taxon>Arthropoda</taxon>
        <taxon>Chelicerata</taxon>
        <taxon>Arachnida</taxon>
        <taxon>Scorpiones</taxon>
        <taxon>Iurida</taxon>
        <taxon>Scorpionoidea</taxon>
        <taxon>Hemiscorpiidae</taxon>
    </lineage>
</organism>
<dbReference type="InterPro" id="IPR001590">
    <property type="entry name" value="Peptidase_M12B"/>
</dbReference>
<evidence type="ECO:0000256" key="1">
    <source>
        <dbReference type="ARBA" id="ARBA00004167"/>
    </source>
</evidence>
<name>A0A3S6GSZ5_HEMLE</name>
<feature type="disulfide bond" evidence="14">
    <location>
        <begin position="324"/>
        <end position="404"/>
    </location>
</feature>
<evidence type="ECO:0000256" key="6">
    <source>
        <dbReference type="ARBA" id="ARBA00022801"/>
    </source>
</evidence>
<feature type="domain" description="EGF-like" evidence="17">
    <location>
        <begin position="649"/>
        <end position="681"/>
    </location>
</feature>
<dbReference type="Pfam" id="PF01562">
    <property type="entry name" value="Pep_M12B_propep"/>
    <property type="match status" value="1"/>
</dbReference>
<comment type="caution">
    <text evidence="13">Lacks conserved residue(s) required for the propagation of feature annotation.</text>
</comment>
<evidence type="ECO:0000259" key="19">
    <source>
        <dbReference type="PROSITE" id="PS50215"/>
    </source>
</evidence>
<dbReference type="PROSITE" id="PS01186">
    <property type="entry name" value="EGF_2"/>
    <property type="match status" value="1"/>
</dbReference>
<dbReference type="PROSITE" id="PS50026">
    <property type="entry name" value="EGF_3"/>
    <property type="match status" value="1"/>
</dbReference>
<evidence type="ECO:0000259" key="17">
    <source>
        <dbReference type="PROSITE" id="PS50026"/>
    </source>
</evidence>
<dbReference type="SUPFAM" id="SSF57552">
    <property type="entry name" value="Blood coagulation inhibitor (disintegrin)"/>
    <property type="match status" value="1"/>
</dbReference>
<dbReference type="InterPro" id="IPR024079">
    <property type="entry name" value="MetalloPept_cat_dom_sf"/>
</dbReference>
<feature type="disulfide bond" evidence="12">
    <location>
        <begin position="474"/>
        <end position="494"/>
    </location>
</feature>
<feature type="active site" evidence="14">
    <location>
        <position position="350"/>
    </location>
</feature>
<dbReference type="InterPro" id="IPR000742">
    <property type="entry name" value="EGF"/>
</dbReference>
<feature type="domain" description="Disintegrin" evidence="18">
    <location>
        <begin position="414"/>
        <end position="502"/>
    </location>
</feature>
<keyword evidence="6" id="KW-0378">Hydrolase</keyword>
<evidence type="ECO:0000256" key="9">
    <source>
        <dbReference type="ARBA" id="ARBA00023049"/>
    </source>
</evidence>
<keyword evidence="8 16" id="KW-1133">Transmembrane helix</keyword>
<feature type="compositionally biased region" description="Polar residues" evidence="15">
    <location>
        <begin position="877"/>
        <end position="927"/>
    </location>
</feature>
<dbReference type="GO" id="GO:0046872">
    <property type="term" value="F:metal ion binding"/>
    <property type="evidence" value="ECO:0007669"/>
    <property type="project" value="UniProtKB-KW"/>
</dbReference>
<feature type="disulfide bond" evidence="13">
    <location>
        <begin position="653"/>
        <end position="663"/>
    </location>
</feature>
<feature type="domain" description="Peptidase M12B" evidence="19">
    <location>
        <begin position="213"/>
        <end position="409"/>
    </location>
</feature>
<evidence type="ECO:0000256" key="11">
    <source>
        <dbReference type="ARBA" id="ARBA00023157"/>
    </source>
</evidence>
<dbReference type="InterPro" id="IPR034027">
    <property type="entry name" value="Reprolysin_adamalysin"/>
</dbReference>
<feature type="compositionally biased region" description="Pro residues" evidence="15">
    <location>
        <begin position="813"/>
        <end position="825"/>
    </location>
</feature>
<sequence>MVWTVRNDALLGRLICFIIVLRICSSLRSKDVRSEFHNHYVIQPELHTFDGRERRDVSSAKEIPKDNLVMTFEVLGQKFILDLKMNVDLLPETYFEEYQLNSSTILNKPMKNLRRHCHYLGQIRGIPTSWAAISTCRGINGVVFDGKENYYVHAFNESSHILLKASDQKANNFTCGYNEQYDSVQRSHILNSVKRKRRSTVLRPPPGSSRDSRYVELILVNDYQEYKELNGDIESVFERSKQIANILNGLYSPLNIFIALVGIVTWTEKDPIVMSPDGDTTLNNFLHYRRERLAHQHPNDNAQLITGITFNGGVVGKALKGPICTNEYSGGVNMDHSNVVAVVATTVAHELGHNFGMEHDTDECECPEEKCIMGPASSDISPHYWSSCSREYVHMAFQRGMDYCLRNVPSSVAGPICGNGFLEEGEECDCGLKEYCNNLCCNASTCRLTSNATCATGQCCDINTCQLKQVATLCRGSVSECDLPEYCDGESEYCPPEVYVQDGTDCGDGKGYCYNGACQSHNNQCKLLWGSTGKNSHHRCYDKNVYGNLNGNCGYNRINKTFKACAKKDIYCGMLQCTHLNERLEFGTPSAAVVSKTFVSVNKKSLRCQTAVIDLGLTSVDPGLTPNGAKCGEKMACLNQECVPVANLRKKSCPQNCNGNGVCNSRIHCHCNYGYGPPYCDVPGNGGSIDSGPPFDPSAGHSFFIALLVIFLGIVPFIAISIYVMYRYNHHLKNWWLHKIRKEPKKPPELKSAPPPKKFNYPHGTIKKMDISAPFLQHGPSDPIVTVPLETAQKHLHNGQVLAAIPVSQETPHPVPVRAAPPVPSAPVQRSHSSVGASSSSSSNRRASRPLSEASFSKRNLPPPPRPPPPKHLKSSIRPQSFSAGSNRATANDSTANQNHTDVGQSGSNTSNQNQVKKTNSASSSAGALTGKPIRPKANRALKPTSDSDLGVTRTNSGQTSNVASLAQWFEQKGGINNKV</sequence>
<dbReference type="PROSITE" id="PS50214">
    <property type="entry name" value="DISINTEGRIN_2"/>
    <property type="match status" value="1"/>
</dbReference>
<dbReference type="FunFam" id="3.40.390.10:FF:000002">
    <property type="entry name" value="Disintegrin and metalloproteinase domain-containing protein 22"/>
    <property type="match status" value="1"/>
</dbReference>
<feature type="transmembrane region" description="Helical" evidence="16">
    <location>
        <begin position="703"/>
        <end position="726"/>
    </location>
</feature>
<evidence type="ECO:0000256" key="7">
    <source>
        <dbReference type="ARBA" id="ARBA00022833"/>
    </source>
</evidence>
<dbReference type="GO" id="GO:0016020">
    <property type="term" value="C:membrane"/>
    <property type="evidence" value="ECO:0007669"/>
    <property type="project" value="UniProtKB-SubCell"/>
</dbReference>
<dbReference type="SMART" id="SM00050">
    <property type="entry name" value="DISIN"/>
    <property type="match status" value="1"/>
</dbReference>
<dbReference type="InterPro" id="IPR006586">
    <property type="entry name" value="ADAM_Cys-rich"/>
</dbReference>
<keyword evidence="4 16" id="KW-0812">Transmembrane</keyword>
<feature type="disulfide bond" evidence="14">
    <location>
        <begin position="364"/>
        <end position="388"/>
    </location>
</feature>
<keyword evidence="10 16" id="KW-0472">Membrane</keyword>
<feature type="binding site" evidence="14">
    <location>
        <position position="349"/>
    </location>
    <ligand>
        <name>Zn(2+)</name>
        <dbReference type="ChEBI" id="CHEBI:29105"/>
        <note>catalytic</note>
    </ligand>
</feature>
<evidence type="ECO:0000256" key="2">
    <source>
        <dbReference type="ARBA" id="ARBA00006629"/>
    </source>
</evidence>
<dbReference type="GO" id="GO:0007229">
    <property type="term" value="P:integrin-mediated signaling pathway"/>
    <property type="evidence" value="ECO:0007669"/>
    <property type="project" value="UniProtKB-KW"/>
</dbReference>
<dbReference type="PROSITE" id="PS50215">
    <property type="entry name" value="ADAM_MEPRO"/>
    <property type="match status" value="1"/>
</dbReference>
<dbReference type="AlphaFoldDB" id="A0A3S6GSZ5"/>
<dbReference type="EMBL" id="KX827008">
    <property type="protein sequence ID" value="API81317.1"/>
    <property type="molecule type" value="mRNA"/>
</dbReference>
<feature type="disulfide bond" evidence="13">
    <location>
        <begin position="671"/>
        <end position="680"/>
    </location>
</feature>
<evidence type="ECO:0000256" key="12">
    <source>
        <dbReference type="PROSITE-ProRule" id="PRU00068"/>
    </source>
</evidence>
<dbReference type="SMART" id="SM00608">
    <property type="entry name" value="ACR"/>
    <property type="match status" value="1"/>
</dbReference>
<feature type="region of interest" description="Disordered" evidence="15">
    <location>
        <begin position="812"/>
        <end position="961"/>
    </location>
</feature>
<comment type="subcellular location">
    <subcellularLocation>
        <location evidence="1">Membrane</location>
        <topology evidence="1">Single-pass membrane protein</topology>
    </subcellularLocation>
</comment>
<dbReference type="PANTHER" id="PTHR11905:SF159">
    <property type="entry name" value="ADAM METALLOPROTEASE"/>
    <property type="match status" value="1"/>
</dbReference>
<evidence type="ECO:0000256" key="4">
    <source>
        <dbReference type="ARBA" id="ARBA00022692"/>
    </source>
</evidence>
<evidence type="ECO:0000256" key="13">
    <source>
        <dbReference type="PROSITE-ProRule" id="PRU00076"/>
    </source>
</evidence>
<dbReference type="InterPro" id="IPR002870">
    <property type="entry name" value="Peptidase_M12B_N"/>
</dbReference>
<evidence type="ECO:0000256" key="10">
    <source>
        <dbReference type="ARBA" id="ARBA00023136"/>
    </source>
</evidence>
<keyword evidence="5 14" id="KW-0479">Metal-binding</keyword>
<evidence type="ECO:0000256" key="5">
    <source>
        <dbReference type="ARBA" id="ARBA00022723"/>
    </source>
</evidence>
<dbReference type="Pfam" id="PF01421">
    <property type="entry name" value="Reprolysin"/>
    <property type="match status" value="1"/>
</dbReference>
<dbReference type="InterPro" id="IPR036436">
    <property type="entry name" value="Disintegrin_dom_sf"/>
</dbReference>
<feature type="compositionally biased region" description="Low complexity" evidence="15">
    <location>
        <begin position="826"/>
        <end position="852"/>
    </location>
</feature>
<evidence type="ECO:0000256" key="8">
    <source>
        <dbReference type="ARBA" id="ARBA00022989"/>
    </source>
</evidence>
<accession>A0A3S6GSZ5</accession>
<comment type="similarity">
    <text evidence="2">Belongs to the venom metalloproteinase (M12B) family.</text>
</comment>
<evidence type="ECO:0000256" key="15">
    <source>
        <dbReference type="SAM" id="MobiDB-lite"/>
    </source>
</evidence>
<dbReference type="Gene3D" id="4.10.70.10">
    <property type="entry name" value="Disintegrin domain"/>
    <property type="match status" value="1"/>
</dbReference>
<proteinExistence type="evidence at transcript level"/>
<dbReference type="CDD" id="cd04269">
    <property type="entry name" value="ZnMc_adamalysin_II_like"/>
    <property type="match status" value="1"/>
</dbReference>
<protein>
    <submittedName>
        <fullName evidence="20">Disintegrin and metalloproteinase domain-containing protein 1</fullName>
    </submittedName>
</protein>
<dbReference type="FunFam" id="4.10.70.10:FF:000001">
    <property type="entry name" value="Disintegrin and metalloproteinase domain-containing protein 22"/>
    <property type="match status" value="1"/>
</dbReference>
<feature type="binding site" evidence="14">
    <location>
        <position position="353"/>
    </location>
    <ligand>
        <name>Zn(2+)</name>
        <dbReference type="ChEBI" id="CHEBI:29105"/>
        <note>catalytic</note>
    </ligand>
</feature>
<dbReference type="GO" id="GO:0006509">
    <property type="term" value="P:membrane protein ectodomain proteolysis"/>
    <property type="evidence" value="ECO:0007669"/>
    <property type="project" value="TreeGrafter"/>
</dbReference>
<keyword evidence="20" id="KW-0401">Integrin</keyword>
<dbReference type="InterPro" id="IPR001762">
    <property type="entry name" value="Disintegrin_dom"/>
</dbReference>
<evidence type="ECO:0000256" key="14">
    <source>
        <dbReference type="PROSITE-ProRule" id="PRU00276"/>
    </source>
</evidence>
<evidence type="ECO:0000313" key="20">
    <source>
        <dbReference type="EMBL" id="API81317.1"/>
    </source>
</evidence>
<dbReference type="Pfam" id="PF08516">
    <property type="entry name" value="ADAM_CR"/>
    <property type="match status" value="1"/>
</dbReference>
<evidence type="ECO:0000256" key="3">
    <source>
        <dbReference type="ARBA" id="ARBA00022670"/>
    </source>
</evidence>
<feature type="disulfide bond" evidence="14">
    <location>
        <begin position="366"/>
        <end position="371"/>
    </location>
</feature>
<keyword evidence="9" id="KW-0482">Metalloprotease</keyword>
<reference evidence="20" key="1">
    <citation type="submission" date="2016-09" db="EMBL/GenBank/DDBJ databases">
        <authorList>
            <person name="Kazemi-Lomedasht F."/>
            <person name="Behdani M."/>
            <person name="Shahbazzadeh D."/>
        </authorList>
    </citation>
    <scope>NUCLEOTIDE SEQUENCE</scope>
</reference>
<keyword evidence="7 14" id="KW-0862">Zinc</keyword>
<keyword evidence="11 13" id="KW-1015">Disulfide bond</keyword>
<evidence type="ECO:0000256" key="16">
    <source>
        <dbReference type="SAM" id="Phobius"/>
    </source>
</evidence>